<dbReference type="PANTHER" id="PTHR12128:SF19">
    <property type="entry name" value="5-DEHYDRO-4-DEOXYGLUCARATE DEHYDRATASE 2-RELATED"/>
    <property type="match status" value="1"/>
</dbReference>
<dbReference type="Gene3D" id="3.20.20.70">
    <property type="entry name" value="Aldolase class I"/>
    <property type="match status" value="1"/>
</dbReference>
<dbReference type="InterPro" id="IPR002220">
    <property type="entry name" value="DapA-like"/>
</dbReference>
<evidence type="ECO:0000313" key="3">
    <source>
        <dbReference type="EMBL" id="MFC1400734.1"/>
    </source>
</evidence>
<keyword evidence="4" id="KW-1185">Reference proteome</keyword>
<dbReference type="Proteomes" id="UP001592528">
    <property type="component" value="Unassembled WGS sequence"/>
</dbReference>
<dbReference type="PANTHER" id="PTHR12128">
    <property type="entry name" value="DIHYDRODIPICOLINATE SYNTHASE"/>
    <property type="match status" value="1"/>
</dbReference>
<dbReference type="NCBIfam" id="NF002958">
    <property type="entry name" value="PRK03620.1"/>
    <property type="match status" value="1"/>
</dbReference>
<dbReference type="EC" id="4.2.1.41" evidence="3"/>
<gene>
    <name evidence="3" type="ORF">ACEZDJ_05490</name>
</gene>
<dbReference type="PIRSF" id="PIRSF001365">
    <property type="entry name" value="DHDPS"/>
    <property type="match status" value="1"/>
</dbReference>
<name>A0ABV6UH03_9ACTN</name>
<dbReference type="SMART" id="SM01130">
    <property type="entry name" value="DHDPS"/>
    <property type="match status" value="1"/>
</dbReference>
<reference evidence="3 4" key="1">
    <citation type="submission" date="2024-09" db="EMBL/GenBank/DDBJ databases">
        <authorList>
            <person name="Lee S.D."/>
        </authorList>
    </citation>
    <scope>NUCLEOTIDE SEQUENCE [LARGE SCALE GENOMIC DNA]</scope>
    <source>
        <strain evidence="3 4">N1-5</strain>
    </source>
</reference>
<proteinExistence type="inferred from homology"/>
<dbReference type="Pfam" id="PF00701">
    <property type="entry name" value="DHDPS"/>
    <property type="match status" value="1"/>
</dbReference>
<evidence type="ECO:0000256" key="1">
    <source>
        <dbReference type="ARBA" id="ARBA00023239"/>
    </source>
</evidence>
<sequence>MDLHAVLTPPLSFPLTPFTDDDRLALDVLAVHVEQQVAAGTAAVFIACGTGEFTALSREEYREVVALAVKTVAGRVPVFAGVGGGPAVAREYLADAADCGADGVLLLPPYLVSSTPEGVLGHIRYVVRDSPLPVIVYQRANARLNPATALALLDLEQVVGLKDGLGDVEQMQRIVATVRTSGHRRAADFHFLNGLPTAELSARAYRAIGVGSYSSAVHSFAPDLAHGFARALDSGDDELVDALLAAFLLPLADLRDKVPGYAVSLVKAAAVREGLAVGRVRPPLVEAAEEDVDELVRLIAAGRAVLAASTAAAATASTATASTATASTDTASAVEEAK</sequence>
<organism evidence="3 4">
    <name type="scientific">Streptacidiphilus cavernicola</name>
    <dbReference type="NCBI Taxonomy" id="3342716"/>
    <lineage>
        <taxon>Bacteria</taxon>
        <taxon>Bacillati</taxon>
        <taxon>Actinomycetota</taxon>
        <taxon>Actinomycetes</taxon>
        <taxon>Kitasatosporales</taxon>
        <taxon>Streptomycetaceae</taxon>
        <taxon>Streptacidiphilus</taxon>
    </lineage>
</organism>
<keyword evidence="1 2" id="KW-0456">Lyase</keyword>
<evidence type="ECO:0000313" key="4">
    <source>
        <dbReference type="Proteomes" id="UP001592528"/>
    </source>
</evidence>
<dbReference type="SUPFAM" id="SSF51569">
    <property type="entry name" value="Aldolase"/>
    <property type="match status" value="1"/>
</dbReference>
<dbReference type="EMBL" id="JBHEZZ010000002">
    <property type="protein sequence ID" value="MFC1400734.1"/>
    <property type="molecule type" value="Genomic_DNA"/>
</dbReference>
<dbReference type="GO" id="GO:0047448">
    <property type="term" value="F:5-dehydro-4-deoxyglucarate dehydratase activity"/>
    <property type="evidence" value="ECO:0007669"/>
    <property type="project" value="UniProtKB-EC"/>
</dbReference>
<comment type="caution">
    <text evidence="3">The sequence shown here is derived from an EMBL/GenBank/DDBJ whole genome shotgun (WGS) entry which is preliminary data.</text>
</comment>
<comment type="similarity">
    <text evidence="2">Belongs to the DapA family.</text>
</comment>
<dbReference type="InterPro" id="IPR013785">
    <property type="entry name" value="Aldolase_TIM"/>
</dbReference>
<evidence type="ECO:0000256" key="2">
    <source>
        <dbReference type="PIRNR" id="PIRNR001365"/>
    </source>
</evidence>
<protein>
    <submittedName>
        <fullName evidence="3">5-dehydro-4-deoxyglucarate dehydratase</fullName>
        <ecNumber evidence="3">4.2.1.41</ecNumber>
    </submittedName>
</protein>
<accession>A0ABV6UH03</accession>
<dbReference type="RefSeq" id="WP_063757490.1">
    <property type="nucleotide sequence ID" value="NZ_JBHEZZ010000002.1"/>
</dbReference>